<organism evidence="1 2">
    <name type="scientific">Pontibacter toksunensis</name>
    <dbReference type="NCBI Taxonomy" id="1332631"/>
    <lineage>
        <taxon>Bacteria</taxon>
        <taxon>Pseudomonadati</taxon>
        <taxon>Bacteroidota</taxon>
        <taxon>Cytophagia</taxon>
        <taxon>Cytophagales</taxon>
        <taxon>Hymenobacteraceae</taxon>
        <taxon>Pontibacter</taxon>
    </lineage>
</organism>
<protein>
    <recommendedName>
        <fullName evidence="3">Sigma-70 family RNA polymerase sigma factor</fullName>
    </recommendedName>
</protein>
<reference evidence="2" key="1">
    <citation type="journal article" date="2019" name="Int. J. Syst. Evol. Microbiol.">
        <title>The Global Catalogue of Microorganisms (GCM) 10K type strain sequencing project: providing services to taxonomists for standard genome sequencing and annotation.</title>
        <authorList>
            <consortium name="The Broad Institute Genomics Platform"/>
            <consortium name="The Broad Institute Genome Sequencing Center for Infectious Disease"/>
            <person name="Wu L."/>
            <person name="Ma J."/>
        </authorList>
    </citation>
    <scope>NUCLEOTIDE SEQUENCE [LARGE SCALE GENOMIC DNA]</scope>
    <source>
        <strain evidence="2">KCTC 23984</strain>
    </source>
</reference>
<accession>A0ABW6C1U5</accession>
<dbReference type="EMBL" id="JBHUOX010000018">
    <property type="protein sequence ID" value="MFD3002644.1"/>
    <property type="molecule type" value="Genomic_DNA"/>
</dbReference>
<evidence type="ECO:0008006" key="3">
    <source>
        <dbReference type="Google" id="ProtNLM"/>
    </source>
</evidence>
<dbReference type="RefSeq" id="WP_377488432.1">
    <property type="nucleotide sequence ID" value="NZ_JBHUOX010000018.1"/>
</dbReference>
<dbReference type="Gene3D" id="1.10.1740.10">
    <property type="match status" value="1"/>
</dbReference>
<gene>
    <name evidence="1" type="ORF">ACFS7Z_19895</name>
</gene>
<proteinExistence type="predicted"/>
<evidence type="ECO:0000313" key="2">
    <source>
        <dbReference type="Proteomes" id="UP001597641"/>
    </source>
</evidence>
<evidence type="ECO:0000313" key="1">
    <source>
        <dbReference type="EMBL" id="MFD3002644.1"/>
    </source>
</evidence>
<name>A0ABW6C1U5_9BACT</name>
<comment type="caution">
    <text evidence="1">The sequence shown here is derived from an EMBL/GenBank/DDBJ whole genome shotgun (WGS) entry which is preliminary data.</text>
</comment>
<keyword evidence="2" id="KW-1185">Reference proteome</keyword>
<sequence>MEQQKLKDKNPYAGESIQDILLVISYKDQYPDEYQYAFIEFHQRYMEFIYKACIQACKFFSNPSEFALDLSGNVFLVACERAVEFEPREGYDEEIELKAWLVKIMGEQLKSFTAHNPERKAFFSVDRLPTEPESEADTLEENDDLHEDDYPISRESVRDAMESLKTRDKDIVMAYLTHVHRKNAHLPDEIMQGLCSKYNTTSFNVRQVKQRFFKKVRMLNGGNA</sequence>
<dbReference type="Proteomes" id="UP001597641">
    <property type="component" value="Unassembled WGS sequence"/>
</dbReference>